<organism evidence="8 9">
    <name type="scientific">Myripristis murdjan</name>
    <name type="common">pinecone soldierfish</name>
    <dbReference type="NCBI Taxonomy" id="586833"/>
    <lineage>
        <taxon>Eukaryota</taxon>
        <taxon>Metazoa</taxon>
        <taxon>Chordata</taxon>
        <taxon>Craniata</taxon>
        <taxon>Vertebrata</taxon>
        <taxon>Euteleostomi</taxon>
        <taxon>Actinopterygii</taxon>
        <taxon>Neopterygii</taxon>
        <taxon>Teleostei</taxon>
        <taxon>Neoteleostei</taxon>
        <taxon>Acanthomorphata</taxon>
        <taxon>Holocentriformes</taxon>
        <taxon>Holocentridae</taxon>
        <taxon>Myripristis</taxon>
    </lineage>
</organism>
<feature type="compositionally biased region" description="Pro residues" evidence="5">
    <location>
        <begin position="506"/>
        <end position="518"/>
    </location>
</feature>
<feature type="region of interest" description="Disordered" evidence="5">
    <location>
        <begin position="128"/>
        <end position="149"/>
    </location>
</feature>
<dbReference type="AlphaFoldDB" id="A0A667XKF2"/>
<dbReference type="PROSITE" id="PS50238">
    <property type="entry name" value="RHOGAP"/>
    <property type="match status" value="1"/>
</dbReference>
<dbReference type="Pfam" id="PF00620">
    <property type="entry name" value="RhoGAP"/>
    <property type="match status" value="1"/>
</dbReference>
<proteinExistence type="predicted"/>
<dbReference type="SUPFAM" id="SSF103657">
    <property type="entry name" value="BAR/IMD domain-like"/>
    <property type="match status" value="1"/>
</dbReference>
<dbReference type="SMART" id="SM00324">
    <property type="entry name" value="RhoGAP"/>
    <property type="match status" value="1"/>
</dbReference>
<dbReference type="SUPFAM" id="SSF48350">
    <property type="entry name" value="GTPase activation domain, GAP"/>
    <property type="match status" value="1"/>
</dbReference>
<comment type="subcellular location">
    <subcellularLocation>
        <location evidence="1">Cytoplasm</location>
        <location evidence="1">Cytosol</location>
    </subcellularLocation>
</comment>
<evidence type="ECO:0000256" key="2">
    <source>
        <dbReference type="ARBA" id="ARBA00022468"/>
    </source>
</evidence>
<dbReference type="GO" id="GO:0005096">
    <property type="term" value="F:GTPase activator activity"/>
    <property type="evidence" value="ECO:0007669"/>
    <property type="project" value="UniProtKB-KW"/>
</dbReference>
<feature type="compositionally biased region" description="Polar residues" evidence="5">
    <location>
        <begin position="522"/>
        <end position="532"/>
    </location>
</feature>
<evidence type="ECO:0000259" key="6">
    <source>
        <dbReference type="PROSITE" id="PS50238"/>
    </source>
</evidence>
<reference evidence="8" key="2">
    <citation type="submission" date="2025-08" db="UniProtKB">
        <authorList>
            <consortium name="Ensembl"/>
        </authorList>
    </citation>
    <scope>IDENTIFICATION</scope>
</reference>
<keyword evidence="4" id="KW-0597">Phosphoprotein</keyword>
<dbReference type="Gene3D" id="1.10.555.10">
    <property type="entry name" value="Rho GTPase activation protein"/>
    <property type="match status" value="1"/>
</dbReference>
<feature type="domain" description="BAR" evidence="7">
    <location>
        <begin position="1"/>
        <end position="218"/>
    </location>
</feature>
<dbReference type="FunFam" id="1.10.555.10:FF:000001">
    <property type="entry name" value="Rho GTPase activating protein 44"/>
    <property type="match status" value="1"/>
</dbReference>
<protein>
    <submittedName>
        <fullName evidence="8">SH3 domain binding protein 1</fullName>
    </submittedName>
</protein>
<dbReference type="GO" id="GO:0005829">
    <property type="term" value="C:cytosol"/>
    <property type="evidence" value="ECO:0007669"/>
    <property type="project" value="UniProtKB-SubCell"/>
</dbReference>
<dbReference type="PANTHER" id="PTHR14130">
    <property type="entry name" value="3BP-1 RELATED RHOGAP"/>
    <property type="match status" value="1"/>
</dbReference>
<feature type="compositionally biased region" description="Polar residues" evidence="5">
    <location>
        <begin position="477"/>
        <end position="504"/>
    </location>
</feature>
<dbReference type="InterPro" id="IPR000198">
    <property type="entry name" value="RhoGAP_dom"/>
</dbReference>
<dbReference type="PANTHER" id="PTHR14130:SF12">
    <property type="entry name" value="BARGIN-RELATED"/>
    <property type="match status" value="1"/>
</dbReference>
<name>A0A667XKF2_9TELE</name>
<evidence type="ECO:0000256" key="4">
    <source>
        <dbReference type="ARBA" id="ARBA00022553"/>
    </source>
</evidence>
<dbReference type="GeneTree" id="ENSGT00940000158369"/>
<feature type="compositionally biased region" description="Polar residues" evidence="5">
    <location>
        <begin position="133"/>
        <end position="142"/>
    </location>
</feature>
<reference evidence="8" key="1">
    <citation type="submission" date="2019-06" db="EMBL/GenBank/DDBJ databases">
        <authorList>
            <consortium name="Wellcome Sanger Institute Data Sharing"/>
        </authorList>
    </citation>
    <scope>NUCLEOTIDE SEQUENCE [LARGE SCALE GENOMIC DNA]</scope>
</reference>
<evidence type="ECO:0000313" key="9">
    <source>
        <dbReference type="Proteomes" id="UP000472263"/>
    </source>
</evidence>
<dbReference type="GO" id="GO:0032956">
    <property type="term" value="P:regulation of actin cytoskeleton organization"/>
    <property type="evidence" value="ECO:0007669"/>
    <property type="project" value="TreeGrafter"/>
</dbReference>
<keyword evidence="3" id="KW-0963">Cytoplasm</keyword>
<dbReference type="InterPro" id="IPR027267">
    <property type="entry name" value="AH/BAR_dom_sf"/>
</dbReference>
<evidence type="ECO:0000256" key="3">
    <source>
        <dbReference type="ARBA" id="ARBA00022490"/>
    </source>
</evidence>
<dbReference type="InParanoid" id="A0A667XKF2"/>
<dbReference type="InterPro" id="IPR004148">
    <property type="entry name" value="BAR_dom"/>
</dbReference>
<dbReference type="InterPro" id="IPR047165">
    <property type="entry name" value="RHG17/44/SH3BP1-like"/>
</dbReference>
<dbReference type="Gene3D" id="1.20.1270.60">
    <property type="entry name" value="Arfaptin homology (AH) domain/BAR domain"/>
    <property type="match status" value="1"/>
</dbReference>
<keyword evidence="2" id="KW-0343">GTPase activation</keyword>
<dbReference type="InterPro" id="IPR008936">
    <property type="entry name" value="Rho_GTPase_activation_prot"/>
</dbReference>
<gene>
    <name evidence="8" type="primary">SH3BP1</name>
    <name evidence="8" type="synonym">sh3bp1</name>
</gene>
<accession>A0A667XKF2</accession>
<dbReference type="GO" id="GO:0035020">
    <property type="term" value="P:regulation of Rac protein signal transduction"/>
    <property type="evidence" value="ECO:0007669"/>
    <property type="project" value="TreeGrafter"/>
</dbReference>
<reference evidence="8" key="3">
    <citation type="submission" date="2025-09" db="UniProtKB">
        <authorList>
            <consortium name="Ensembl"/>
        </authorList>
    </citation>
    <scope>IDENTIFICATION</scope>
</reference>
<dbReference type="PROSITE" id="PS51021">
    <property type="entry name" value="BAR"/>
    <property type="match status" value="1"/>
</dbReference>
<feature type="region of interest" description="Disordered" evidence="5">
    <location>
        <begin position="466"/>
        <end position="548"/>
    </location>
</feature>
<dbReference type="SMART" id="SM00721">
    <property type="entry name" value="BAR"/>
    <property type="match status" value="1"/>
</dbReference>
<evidence type="ECO:0000313" key="8">
    <source>
        <dbReference type="Ensembl" id="ENSMMDP00005014688.1"/>
    </source>
</evidence>
<sequence length="572" mass="63785">MCVSVPGWSKVEQRVEPAKRAAQVVHKKLQGCLQSQPGLEAERRMKKLPLMLLSISMAESLKDFDAQSPIRKVLEMCCFMEKMLANMLADFEVKVEKEVLEPLNKLSEDDLPEILRNKKQFAKLTTDWHNARNKSQSSTGPQAKQDGLREEVEEAWRKLESIKDQYSADLYHFATKEDDYANFFIRLLELQAEYHRDSHEFLDKNIIELKENHSQREPLASPSKQKVYGEPLLSHLSGSDREIAAPIQECVHMLLRTGMREEGLFRLAAAASVVKRLKSCLDRGAVDHSEFCMDPHAVAGALKCYLRELPEPLMTFELYTDWFKAAGVKDLSEKLEQFRVLLRKLPPENYNNLRYLVQFLSLLSEHQTLNKMTPSNIAIVLGPNLLWPRAEGEIALLDMASASSVQVVTVIEPLIQYSGSLFPEGTLTLLVQHSHLHDTTSQDSGSYCLMKSGPLTRCGSTTWGGPASDTAAPTHPILTSTHSSPVQAPSCNTSAVSNPAVTQNPSPLPRAAPAPSPAQPRGQNQRPGSDSAQLEPILEAPPDSPKALVKITTPYKRRFMLSNGCSHQGCCR</sequence>
<keyword evidence="9" id="KW-1185">Reference proteome</keyword>
<evidence type="ECO:0000259" key="7">
    <source>
        <dbReference type="PROSITE" id="PS51021"/>
    </source>
</evidence>
<dbReference type="Ensembl" id="ENSMMDT00005015089.1">
    <property type="protein sequence ID" value="ENSMMDP00005014688.1"/>
    <property type="gene ID" value="ENSMMDG00005007516.1"/>
</dbReference>
<evidence type="ECO:0000256" key="1">
    <source>
        <dbReference type="ARBA" id="ARBA00004514"/>
    </source>
</evidence>
<evidence type="ECO:0000256" key="5">
    <source>
        <dbReference type="SAM" id="MobiDB-lite"/>
    </source>
</evidence>
<dbReference type="GO" id="GO:0007165">
    <property type="term" value="P:signal transduction"/>
    <property type="evidence" value="ECO:0007669"/>
    <property type="project" value="InterPro"/>
</dbReference>
<dbReference type="Pfam" id="PF03114">
    <property type="entry name" value="BAR"/>
    <property type="match status" value="1"/>
</dbReference>
<feature type="domain" description="Rho-GAP" evidence="6">
    <location>
        <begin position="230"/>
        <end position="422"/>
    </location>
</feature>
<dbReference type="Proteomes" id="UP000472263">
    <property type="component" value="Chromosome 19"/>
</dbReference>
<dbReference type="FunFam" id="1.20.1270.60:FF:000053">
    <property type="entry name" value="SH3 domain-binding protein 1"/>
    <property type="match status" value="1"/>
</dbReference>